<keyword evidence="2" id="KW-0732">Signal</keyword>
<evidence type="ECO:0000313" key="5">
    <source>
        <dbReference type="Proteomes" id="UP000058446"/>
    </source>
</evidence>
<name>A0A0K2GZ49_9CORY</name>
<feature type="region of interest" description="Disordered" evidence="1">
    <location>
        <begin position="290"/>
        <end position="320"/>
    </location>
</feature>
<dbReference type="Gene3D" id="2.40.10.10">
    <property type="entry name" value="Trypsin-like serine proteases"/>
    <property type="match status" value="2"/>
</dbReference>
<evidence type="ECO:0000259" key="3">
    <source>
        <dbReference type="Pfam" id="PF00089"/>
    </source>
</evidence>
<dbReference type="RefSeq" id="WP_053413262.1">
    <property type="nucleotide sequence ID" value="NZ_CP006841.1"/>
</dbReference>
<evidence type="ECO:0000256" key="1">
    <source>
        <dbReference type="SAM" id="MobiDB-lite"/>
    </source>
</evidence>
<dbReference type="GO" id="GO:0006508">
    <property type="term" value="P:proteolysis"/>
    <property type="evidence" value="ECO:0007669"/>
    <property type="project" value="InterPro"/>
</dbReference>
<dbReference type="AlphaFoldDB" id="A0A0K2GZ49"/>
<dbReference type="STRING" id="1408189.CLAC_04375"/>
<dbReference type="PATRIC" id="fig|1408189.4.peg.876"/>
<feature type="domain" description="Peptidase S1" evidence="3">
    <location>
        <begin position="78"/>
        <end position="257"/>
    </location>
</feature>
<feature type="compositionally biased region" description="Basic and acidic residues" evidence="1">
    <location>
        <begin position="297"/>
        <end position="315"/>
    </location>
</feature>
<gene>
    <name evidence="4" type="ORF">CLAC_04375</name>
</gene>
<evidence type="ECO:0000256" key="2">
    <source>
        <dbReference type="SAM" id="SignalP"/>
    </source>
</evidence>
<dbReference type="InterPro" id="IPR018114">
    <property type="entry name" value="TRYPSIN_HIS"/>
</dbReference>
<keyword evidence="5" id="KW-1185">Reference proteome</keyword>
<dbReference type="GO" id="GO:0004252">
    <property type="term" value="F:serine-type endopeptidase activity"/>
    <property type="evidence" value="ECO:0007669"/>
    <property type="project" value="InterPro"/>
</dbReference>
<dbReference type="InterPro" id="IPR009003">
    <property type="entry name" value="Peptidase_S1_PA"/>
</dbReference>
<dbReference type="OrthoDB" id="4399934at2"/>
<feature type="signal peptide" evidence="2">
    <location>
        <begin position="1"/>
        <end position="27"/>
    </location>
</feature>
<evidence type="ECO:0000313" key="4">
    <source>
        <dbReference type="EMBL" id="ALA67064.1"/>
    </source>
</evidence>
<accession>A0A0K2GZ49</accession>
<protein>
    <recommendedName>
        <fullName evidence="3">Peptidase S1 domain-containing protein</fullName>
    </recommendedName>
</protein>
<dbReference type="KEGG" id="clw:CLAC_04375"/>
<dbReference type="Pfam" id="PF00089">
    <property type="entry name" value="Trypsin"/>
    <property type="match status" value="1"/>
</dbReference>
<dbReference type="InterPro" id="IPR043504">
    <property type="entry name" value="Peptidase_S1_PA_chymotrypsin"/>
</dbReference>
<dbReference type="SUPFAM" id="SSF50494">
    <property type="entry name" value="Trypsin-like serine proteases"/>
    <property type="match status" value="1"/>
</dbReference>
<dbReference type="PROSITE" id="PS00134">
    <property type="entry name" value="TRYPSIN_HIS"/>
    <property type="match status" value="1"/>
</dbReference>
<dbReference type="Proteomes" id="UP000058446">
    <property type="component" value="Chromosome"/>
</dbReference>
<feature type="region of interest" description="Disordered" evidence="1">
    <location>
        <begin position="332"/>
        <end position="366"/>
    </location>
</feature>
<organism evidence="4 5">
    <name type="scientific">Corynebacterium lactis RW2-5</name>
    <dbReference type="NCBI Taxonomy" id="1408189"/>
    <lineage>
        <taxon>Bacteria</taxon>
        <taxon>Bacillati</taxon>
        <taxon>Actinomycetota</taxon>
        <taxon>Actinomycetes</taxon>
        <taxon>Mycobacteriales</taxon>
        <taxon>Corynebacteriaceae</taxon>
        <taxon>Corynebacterium</taxon>
    </lineage>
</organism>
<reference evidence="4 5" key="1">
    <citation type="submission" date="2013-10" db="EMBL/GenBank/DDBJ databases">
        <title>Complete genome sequence of Corynebacterium lactis DSM 45799(T), isolated from raw cow milk.</title>
        <authorList>
            <person name="Ruckert C."/>
            <person name="Albersmeier A."/>
            <person name="Lipski A."/>
            <person name="Kalinowski J."/>
        </authorList>
    </citation>
    <scope>NUCLEOTIDE SEQUENCE [LARGE SCALE GENOMIC DNA]</scope>
    <source>
        <strain evidence="4 5">RW2-5</strain>
    </source>
</reference>
<feature type="chain" id="PRO_5005477166" description="Peptidase S1 domain-containing protein" evidence="2">
    <location>
        <begin position="28"/>
        <end position="375"/>
    </location>
</feature>
<sequence length="375" mass="39550">MRITKKSVVIAAAVATSVGGFAPAAIAAPNVEKPVIGPGSPLRMPFPSNPEVEGRHVGNPMCSLAVPGTVVDAEGKSHRVIMTAGHCLKAEDEKTKEKLSGKYFIPTKHGDVLVGQDGLATDVMPSEEDIQNTKSAGEFFNTLFNSGDYGFIEVNDNVETTSISHSVDEFGEVHGEPVQIVGIQDNRTLAPMEISFDNAGQPVCTDGSRSGRSCGFQMFRVRNGVWAIAPIDHGDSGGNAYNPETREAIGINSMGLGPISRFQPADVALEEAYGIPDGQVNERFKVAQSNAPQSEFRTIDEDSKFSEQHKPKEGSKLGPIADVLPEGVEIPDEVGNLIPDLPSPQLPGAGAEAPSSPSLPGLDSVIGQAGIPNLF</sequence>
<dbReference type="EMBL" id="CP006841">
    <property type="protein sequence ID" value="ALA67064.1"/>
    <property type="molecule type" value="Genomic_DNA"/>
</dbReference>
<proteinExistence type="predicted"/>
<dbReference type="InterPro" id="IPR001254">
    <property type="entry name" value="Trypsin_dom"/>
</dbReference>